<evidence type="ECO:0000313" key="4">
    <source>
        <dbReference type="Proteomes" id="UP000612362"/>
    </source>
</evidence>
<organism evidence="3 4">
    <name type="scientific">Ktedonospora formicarum</name>
    <dbReference type="NCBI Taxonomy" id="2778364"/>
    <lineage>
        <taxon>Bacteria</taxon>
        <taxon>Bacillati</taxon>
        <taxon>Chloroflexota</taxon>
        <taxon>Ktedonobacteria</taxon>
        <taxon>Ktedonobacterales</taxon>
        <taxon>Ktedonobacteraceae</taxon>
        <taxon>Ktedonospora</taxon>
    </lineage>
</organism>
<dbReference type="InterPro" id="IPR057326">
    <property type="entry name" value="KR_dom"/>
</dbReference>
<name>A0A8J3MY77_9CHLR</name>
<protein>
    <recommendedName>
        <fullName evidence="2">Ketoreductase domain-containing protein</fullName>
    </recommendedName>
</protein>
<dbReference type="SMART" id="SM00822">
    <property type="entry name" value="PKS_KR"/>
    <property type="match status" value="1"/>
</dbReference>
<sequence length="221" mass="23639">MTQTLSGKVALVTGGSRGIGAATARALASQGADVAISYTSDSSVTKAETLVRQLKEMGVRAIPFRADQANPVQVAGLIDQVVASFGRLDILVNNAGILPKGDARSLSAQQPPSLEKLLEMTSLILGFTGLFVCNRLSDPRMSAFWHENLSSLTPSSLADQMIEREDVGTWVAVVPGWGPELHQLFPEEEDQTRAIVVPFVLVACIGGRSPVQHPFMRTDVN</sequence>
<dbReference type="InterPro" id="IPR036291">
    <property type="entry name" value="NAD(P)-bd_dom_sf"/>
</dbReference>
<dbReference type="EMBL" id="BNJF01000008">
    <property type="protein sequence ID" value="GHO50503.1"/>
    <property type="molecule type" value="Genomic_DNA"/>
</dbReference>
<dbReference type="Pfam" id="PF00106">
    <property type="entry name" value="adh_short"/>
    <property type="match status" value="1"/>
</dbReference>
<dbReference type="Proteomes" id="UP000612362">
    <property type="component" value="Unassembled WGS sequence"/>
</dbReference>
<dbReference type="InterPro" id="IPR002347">
    <property type="entry name" value="SDR_fam"/>
</dbReference>
<accession>A0A8J3MY77</accession>
<evidence type="ECO:0000256" key="1">
    <source>
        <dbReference type="ARBA" id="ARBA00006484"/>
    </source>
</evidence>
<comment type="similarity">
    <text evidence="1">Belongs to the short-chain dehydrogenases/reductases (SDR) family.</text>
</comment>
<dbReference type="PRINTS" id="PR00081">
    <property type="entry name" value="GDHRDH"/>
</dbReference>
<dbReference type="SUPFAM" id="SSF51735">
    <property type="entry name" value="NAD(P)-binding Rossmann-fold domains"/>
    <property type="match status" value="1"/>
</dbReference>
<dbReference type="InterPro" id="IPR050259">
    <property type="entry name" value="SDR"/>
</dbReference>
<gene>
    <name evidence="3" type="ORF">KSX_86660</name>
</gene>
<evidence type="ECO:0000259" key="2">
    <source>
        <dbReference type="SMART" id="SM00822"/>
    </source>
</evidence>
<dbReference type="RefSeq" id="WP_307811377.1">
    <property type="nucleotide sequence ID" value="NZ_BNJF01000008.1"/>
</dbReference>
<comment type="caution">
    <text evidence="3">The sequence shown here is derived from an EMBL/GenBank/DDBJ whole genome shotgun (WGS) entry which is preliminary data.</text>
</comment>
<dbReference type="AlphaFoldDB" id="A0A8J3MY77"/>
<dbReference type="PANTHER" id="PTHR42879:SF2">
    <property type="entry name" value="3-OXOACYL-[ACYL-CARRIER-PROTEIN] REDUCTASE FABG"/>
    <property type="match status" value="1"/>
</dbReference>
<dbReference type="PANTHER" id="PTHR42879">
    <property type="entry name" value="3-OXOACYL-(ACYL-CARRIER-PROTEIN) REDUCTASE"/>
    <property type="match status" value="1"/>
</dbReference>
<dbReference type="Gene3D" id="3.40.50.720">
    <property type="entry name" value="NAD(P)-binding Rossmann-like Domain"/>
    <property type="match status" value="1"/>
</dbReference>
<evidence type="ECO:0000313" key="3">
    <source>
        <dbReference type="EMBL" id="GHO50503.1"/>
    </source>
</evidence>
<reference evidence="3" key="1">
    <citation type="submission" date="2020-10" db="EMBL/GenBank/DDBJ databases">
        <title>Taxonomic study of unclassified bacteria belonging to the class Ktedonobacteria.</title>
        <authorList>
            <person name="Yabe S."/>
            <person name="Wang C.M."/>
            <person name="Zheng Y."/>
            <person name="Sakai Y."/>
            <person name="Cavaletti L."/>
            <person name="Monciardini P."/>
            <person name="Donadio S."/>
        </authorList>
    </citation>
    <scope>NUCLEOTIDE SEQUENCE</scope>
    <source>
        <strain evidence="3">SOSP1-1</strain>
    </source>
</reference>
<proteinExistence type="inferred from homology"/>
<feature type="domain" description="Ketoreductase" evidence="2">
    <location>
        <begin position="8"/>
        <end position="183"/>
    </location>
</feature>
<keyword evidence="4" id="KW-1185">Reference proteome</keyword>